<evidence type="ECO:0000256" key="1">
    <source>
        <dbReference type="ARBA" id="ARBA00022857"/>
    </source>
</evidence>
<dbReference type="SUPFAM" id="SSF50129">
    <property type="entry name" value="GroES-like"/>
    <property type="match status" value="1"/>
</dbReference>
<dbReference type="Gene3D" id="3.90.180.10">
    <property type="entry name" value="Medium-chain alcohol dehydrogenases, catalytic domain"/>
    <property type="match status" value="1"/>
</dbReference>
<protein>
    <submittedName>
        <fullName evidence="4">NAD(P)H quinone oxidoreductase</fullName>
    </submittedName>
</protein>
<keyword evidence="1" id="KW-0521">NADP</keyword>
<dbReference type="PANTHER" id="PTHR48106">
    <property type="entry name" value="QUINONE OXIDOREDUCTASE PIG3-RELATED"/>
    <property type="match status" value="1"/>
</dbReference>
<dbReference type="InterPro" id="IPR014189">
    <property type="entry name" value="Quinone_OxRdtase_PIG3"/>
</dbReference>
<dbReference type="InterPro" id="IPR013154">
    <property type="entry name" value="ADH-like_N"/>
</dbReference>
<dbReference type="SMART" id="SM00829">
    <property type="entry name" value="PKS_ER"/>
    <property type="match status" value="1"/>
</dbReference>
<dbReference type="InterPro" id="IPR036291">
    <property type="entry name" value="NAD(P)-bd_dom_sf"/>
</dbReference>
<dbReference type="GO" id="GO:0016651">
    <property type="term" value="F:oxidoreductase activity, acting on NAD(P)H"/>
    <property type="evidence" value="ECO:0007669"/>
    <property type="project" value="TreeGrafter"/>
</dbReference>
<evidence type="ECO:0000256" key="2">
    <source>
        <dbReference type="ARBA" id="ARBA00023002"/>
    </source>
</evidence>
<dbReference type="Pfam" id="PF00107">
    <property type="entry name" value="ADH_zinc_N"/>
    <property type="match status" value="1"/>
</dbReference>
<reference evidence="4" key="2">
    <citation type="submission" date="2020-09" db="EMBL/GenBank/DDBJ databases">
        <authorList>
            <person name="Sun Q."/>
            <person name="Kim S."/>
        </authorList>
    </citation>
    <scope>NUCLEOTIDE SEQUENCE</scope>
    <source>
        <strain evidence="4">KCTC 42097</strain>
    </source>
</reference>
<accession>A0A8J3GH83</accession>
<keyword evidence="5" id="KW-1185">Reference proteome</keyword>
<feature type="domain" description="Enoyl reductase (ER)" evidence="3">
    <location>
        <begin position="20"/>
        <end position="333"/>
    </location>
</feature>
<dbReference type="CDD" id="cd05276">
    <property type="entry name" value="p53_inducible_oxidoreductase"/>
    <property type="match status" value="1"/>
</dbReference>
<dbReference type="AlphaFoldDB" id="A0A8J3GH83"/>
<dbReference type="Gene3D" id="3.40.50.720">
    <property type="entry name" value="NAD(P)-binding Rossmann-like Domain"/>
    <property type="match status" value="1"/>
</dbReference>
<proteinExistence type="predicted"/>
<dbReference type="Pfam" id="PF08240">
    <property type="entry name" value="ADH_N"/>
    <property type="match status" value="1"/>
</dbReference>
<dbReference type="GO" id="GO:0070402">
    <property type="term" value="F:NADPH binding"/>
    <property type="evidence" value="ECO:0007669"/>
    <property type="project" value="TreeGrafter"/>
</dbReference>
<dbReference type="NCBIfam" id="TIGR02824">
    <property type="entry name" value="quinone_pig3"/>
    <property type="match status" value="1"/>
</dbReference>
<dbReference type="RefSeq" id="WP_189491462.1">
    <property type="nucleotide sequence ID" value="NZ_BMZO01000009.1"/>
</dbReference>
<sequence>MSQQNQLPAMMMAVTISEPGGPMVLKTEERTLPMPRDGEVLIRVRAAGVNRPDVAQRKGEYPAPKDASDLPGLEVAGDIALIGKGVSRWKAGDRVCALVPGGGYAQYCRVPAGHVLPVPSGYALSEAAAIPETFFTVWHNVFQRGGLKTGENFLVHGGSSGIGTAAIQLAKAFGATVFATAGSSEKCDACLRLGADIAINYRSEDFVAVTKEKTDGKGVDVILDMVGGDYVDRNYAAAAMDGRIVQIAILNGAQGSANYARLMMKRLTHTGSTLRARSDEFKAELARDLEEKVWPLLESRQIAPVMDMIFPLTEAWRAHERMEEGSHVGKIVLDVR</sequence>
<dbReference type="PANTHER" id="PTHR48106:SF8">
    <property type="entry name" value="OS02G0805600 PROTEIN"/>
    <property type="match status" value="1"/>
</dbReference>
<evidence type="ECO:0000313" key="5">
    <source>
        <dbReference type="Proteomes" id="UP000641137"/>
    </source>
</evidence>
<evidence type="ECO:0000259" key="3">
    <source>
        <dbReference type="SMART" id="SM00829"/>
    </source>
</evidence>
<keyword evidence="2" id="KW-0560">Oxidoreductase</keyword>
<dbReference type="InterPro" id="IPR011032">
    <property type="entry name" value="GroES-like_sf"/>
</dbReference>
<reference evidence="4" key="1">
    <citation type="journal article" date="2014" name="Int. J. Syst. Evol. Microbiol.">
        <title>Complete genome sequence of Corynebacterium casei LMG S-19264T (=DSM 44701T), isolated from a smear-ripened cheese.</title>
        <authorList>
            <consortium name="US DOE Joint Genome Institute (JGI-PGF)"/>
            <person name="Walter F."/>
            <person name="Albersmeier A."/>
            <person name="Kalinowski J."/>
            <person name="Ruckert C."/>
        </authorList>
    </citation>
    <scope>NUCLEOTIDE SEQUENCE</scope>
    <source>
        <strain evidence="4">KCTC 42097</strain>
    </source>
</reference>
<dbReference type="EMBL" id="BMZO01000009">
    <property type="protein sequence ID" value="GHC77098.1"/>
    <property type="molecule type" value="Genomic_DNA"/>
</dbReference>
<gene>
    <name evidence="4" type="ORF">GCM10010136_28380</name>
</gene>
<name>A0A8J3GH83_9HYPH</name>
<dbReference type="InterPro" id="IPR013149">
    <property type="entry name" value="ADH-like_C"/>
</dbReference>
<dbReference type="SUPFAM" id="SSF51735">
    <property type="entry name" value="NAD(P)-binding Rossmann-fold domains"/>
    <property type="match status" value="1"/>
</dbReference>
<evidence type="ECO:0000313" key="4">
    <source>
        <dbReference type="EMBL" id="GHC77098.1"/>
    </source>
</evidence>
<organism evidence="4 5">
    <name type="scientific">Limoniibacter endophyticus</name>
    <dbReference type="NCBI Taxonomy" id="1565040"/>
    <lineage>
        <taxon>Bacteria</taxon>
        <taxon>Pseudomonadati</taxon>
        <taxon>Pseudomonadota</taxon>
        <taxon>Alphaproteobacteria</taxon>
        <taxon>Hyphomicrobiales</taxon>
        <taxon>Bartonellaceae</taxon>
        <taxon>Limoniibacter</taxon>
    </lineage>
</organism>
<comment type="caution">
    <text evidence="4">The sequence shown here is derived from an EMBL/GenBank/DDBJ whole genome shotgun (WGS) entry which is preliminary data.</text>
</comment>
<dbReference type="InterPro" id="IPR020843">
    <property type="entry name" value="ER"/>
</dbReference>
<dbReference type="Proteomes" id="UP000641137">
    <property type="component" value="Unassembled WGS sequence"/>
</dbReference>